<dbReference type="AlphaFoldDB" id="A0A5J4NLY2"/>
<evidence type="ECO:0000313" key="11">
    <source>
        <dbReference type="EMBL" id="KAA3676250.1"/>
    </source>
</evidence>
<keyword evidence="3 8" id="KW-0732">Signal</keyword>
<keyword evidence="12" id="KW-1185">Reference proteome</keyword>
<sequence>MVGRFKTATASVLLVVHLCVLSTQAVQIVSRSGWGARAPSSKRQYISGPVPYVIIHHTTGPTCTGETCKRMVRSFQNYHMDTQKWSDIGYSFLVGNDGKVYEGRGWGVVGAHARGVNSRSVGIAFIGDFTKSQPSSAAISSARNLIEEGIKRGKISKNYRVRGHRDVNSTTCPGGRLYAIIKQWPKYGR</sequence>
<dbReference type="InterPro" id="IPR002502">
    <property type="entry name" value="Amidase_domain"/>
</dbReference>
<evidence type="ECO:0000256" key="3">
    <source>
        <dbReference type="ARBA" id="ARBA00022729"/>
    </source>
</evidence>
<keyword evidence="5" id="KW-1015">Disulfide bond</keyword>
<dbReference type="GO" id="GO:0008270">
    <property type="term" value="F:zinc ion binding"/>
    <property type="evidence" value="ECO:0007669"/>
    <property type="project" value="InterPro"/>
</dbReference>
<dbReference type="EMBL" id="QNGE01002085">
    <property type="protein sequence ID" value="KAA3676250.1"/>
    <property type="molecule type" value="Genomic_DNA"/>
</dbReference>
<dbReference type="GO" id="GO:0042834">
    <property type="term" value="F:peptidoglycan binding"/>
    <property type="evidence" value="ECO:0007669"/>
    <property type="project" value="InterPro"/>
</dbReference>
<dbReference type="InterPro" id="IPR036505">
    <property type="entry name" value="Amidase/PGRP_sf"/>
</dbReference>
<accession>A0A5J4NLY2</accession>
<dbReference type="PANTHER" id="PTHR11022">
    <property type="entry name" value="PEPTIDOGLYCAN RECOGNITION PROTEIN"/>
    <property type="match status" value="1"/>
</dbReference>
<dbReference type="InterPro" id="IPR006619">
    <property type="entry name" value="PGRP_domain_met/bac"/>
</dbReference>
<dbReference type="GO" id="GO:0045087">
    <property type="term" value="P:innate immune response"/>
    <property type="evidence" value="ECO:0007669"/>
    <property type="project" value="UniProtKB-KW"/>
</dbReference>
<dbReference type="Gene3D" id="3.40.80.10">
    <property type="entry name" value="Peptidoglycan recognition protein-like"/>
    <property type="match status" value="1"/>
</dbReference>
<dbReference type="GO" id="GO:0009253">
    <property type="term" value="P:peptidoglycan catabolic process"/>
    <property type="evidence" value="ECO:0007669"/>
    <property type="project" value="InterPro"/>
</dbReference>
<comment type="similarity">
    <text evidence="1 6">Belongs to the N-acetylmuramoyl-L-alanine amidase 2 family.</text>
</comment>
<dbReference type="SMART" id="SM00644">
    <property type="entry name" value="Ami_2"/>
    <property type="match status" value="1"/>
</dbReference>
<evidence type="ECO:0000256" key="2">
    <source>
        <dbReference type="ARBA" id="ARBA00022588"/>
    </source>
</evidence>
<reference evidence="11 12" key="1">
    <citation type="journal article" date="2019" name="Gigascience">
        <title>Whole-genome sequence of the oriental lung fluke Paragonimus westermani.</title>
        <authorList>
            <person name="Oey H."/>
            <person name="Zakrzewski M."/>
            <person name="Narain K."/>
            <person name="Devi K.R."/>
            <person name="Agatsuma T."/>
            <person name="Nawaratna S."/>
            <person name="Gobert G.N."/>
            <person name="Jones M.K."/>
            <person name="Ragan M.A."/>
            <person name="McManus D.P."/>
            <person name="Krause L."/>
        </authorList>
    </citation>
    <scope>NUCLEOTIDE SEQUENCE [LARGE SCALE GENOMIC DNA]</scope>
    <source>
        <strain evidence="11 12">IND2009</strain>
    </source>
</reference>
<feature type="domain" description="Peptidoglycan recognition protein family" evidence="10">
    <location>
        <begin position="26"/>
        <end position="168"/>
    </location>
</feature>
<dbReference type="FunFam" id="3.40.80.10:FF:000001">
    <property type="entry name" value="Peptidoglycan recognition protein 1"/>
    <property type="match status" value="1"/>
</dbReference>
<feature type="disulfide bond" evidence="7">
    <location>
        <begin position="63"/>
        <end position="68"/>
    </location>
</feature>
<dbReference type="SUPFAM" id="SSF55846">
    <property type="entry name" value="N-acetylmuramoyl-L-alanine amidase-like"/>
    <property type="match status" value="1"/>
</dbReference>
<keyword evidence="4 6" id="KW-0391">Immunity</keyword>
<evidence type="ECO:0000256" key="1">
    <source>
        <dbReference type="ARBA" id="ARBA00007553"/>
    </source>
</evidence>
<comment type="caution">
    <text evidence="11">The sequence shown here is derived from an EMBL/GenBank/DDBJ whole genome shotgun (WGS) entry which is preliminary data.</text>
</comment>
<gene>
    <name evidence="11" type="ORF">DEA37_0010977</name>
</gene>
<evidence type="ECO:0000259" key="9">
    <source>
        <dbReference type="SMART" id="SM00644"/>
    </source>
</evidence>
<keyword evidence="2 6" id="KW-0399">Innate immunity</keyword>
<evidence type="ECO:0000313" key="12">
    <source>
        <dbReference type="Proteomes" id="UP000324629"/>
    </source>
</evidence>
<dbReference type="GO" id="GO:0008745">
    <property type="term" value="F:N-acetylmuramoyl-L-alanine amidase activity"/>
    <property type="evidence" value="ECO:0007669"/>
    <property type="project" value="InterPro"/>
</dbReference>
<dbReference type="PANTHER" id="PTHR11022:SF41">
    <property type="entry name" value="PEPTIDOGLYCAN-RECOGNITION PROTEIN LC-RELATED"/>
    <property type="match status" value="1"/>
</dbReference>
<evidence type="ECO:0000256" key="7">
    <source>
        <dbReference type="PIRSR" id="PIRSR037945-1"/>
    </source>
</evidence>
<evidence type="ECO:0000259" key="10">
    <source>
        <dbReference type="SMART" id="SM00701"/>
    </source>
</evidence>
<name>A0A5J4NLY2_9TREM</name>
<feature type="chain" id="PRO_5023897606" description="Peptidoglycan-recognition protein" evidence="8">
    <location>
        <begin position="26"/>
        <end position="189"/>
    </location>
</feature>
<dbReference type="Proteomes" id="UP000324629">
    <property type="component" value="Unassembled WGS sequence"/>
</dbReference>
<dbReference type="InterPro" id="IPR017331">
    <property type="entry name" value="Peptidoglycan_recognition"/>
</dbReference>
<dbReference type="Pfam" id="PF01510">
    <property type="entry name" value="Amidase_2"/>
    <property type="match status" value="1"/>
</dbReference>
<dbReference type="InterPro" id="IPR015510">
    <property type="entry name" value="PGRP"/>
</dbReference>
<evidence type="ECO:0000256" key="4">
    <source>
        <dbReference type="ARBA" id="ARBA00022859"/>
    </source>
</evidence>
<dbReference type="SMART" id="SM00701">
    <property type="entry name" value="PGRP"/>
    <property type="match status" value="1"/>
</dbReference>
<proteinExistence type="inferred from homology"/>
<feature type="signal peptide" evidence="8">
    <location>
        <begin position="1"/>
        <end position="25"/>
    </location>
</feature>
<dbReference type="PIRSF" id="PIRSF037945">
    <property type="entry name" value="PGRPs"/>
    <property type="match status" value="1"/>
</dbReference>
<protein>
    <recommendedName>
        <fullName evidence="6">Peptidoglycan-recognition protein</fullName>
    </recommendedName>
</protein>
<evidence type="ECO:0000256" key="8">
    <source>
        <dbReference type="SAM" id="SignalP"/>
    </source>
</evidence>
<dbReference type="CDD" id="cd06583">
    <property type="entry name" value="PGRP"/>
    <property type="match status" value="1"/>
</dbReference>
<evidence type="ECO:0000256" key="5">
    <source>
        <dbReference type="ARBA" id="ARBA00023157"/>
    </source>
</evidence>
<feature type="domain" description="N-acetylmuramoyl-L-alanine amidase" evidence="9">
    <location>
        <begin position="38"/>
        <end position="174"/>
    </location>
</feature>
<evidence type="ECO:0000256" key="6">
    <source>
        <dbReference type="PIRNR" id="PIRNR037945"/>
    </source>
</evidence>
<organism evidence="11 12">
    <name type="scientific">Paragonimus westermani</name>
    <dbReference type="NCBI Taxonomy" id="34504"/>
    <lineage>
        <taxon>Eukaryota</taxon>
        <taxon>Metazoa</taxon>
        <taxon>Spiralia</taxon>
        <taxon>Lophotrochozoa</taxon>
        <taxon>Platyhelminthes</taxon>
        <taxon>Trematoda</taxon>
        <taxon>Digenea</taxon>
        <taxon>Plagiorchiida</taxon>
        <taxon>Troglotremata</taxon>
        <taxon>Troglotrematidae</taxon>
        <taxon>Paragonimus</taxon>
    </lineage>
</organism>